<dbReference type="GO" id="GO:0003700">
    <property type="term" value="F:DNA-binding transcription factor activity"/>
    <property type="evidence" value="ECO:0007669"/>
    <property type="project" value="InterPro"/>
</dbReference>
<evidence type="ECO:0000256" key="2">
    <source>
        <dbReference type="ARBA" id="ARBA00023015"/>
    </source>
</evidence>
<name>A0A2T7FWR6_9RHOB</name>
<dbReference type="InterPro" id="IPR005119">
    <property type="entry name" value="LysR_subst-bd"/>
</dbReference>
<dbReference type="GO" id="GO:0005829">
    <property type="term" value="C:cytosol"/>
    <property type="evidence" value="ECO:0007669"/>
    <property type="project" value="TreeGrafter"/>
</dbReference>
<keyword evidence="7" id="KW-1185">Reference proteome</keyword>
<dbReference type="Pfam" id="PF00126">
    <property type="entry name" value="HTH_1"/>
    <property type="match status" value="1"/>
</dbReference>
<comment type="similarity">
    <text evidence="1">Belongs to the LysR transcriptional regulatory family.</text>
</comment>
<dbReference type="GO" id="GO:0003677">
    <property type="term" value="F:DNA binding"/>
    <property type="evidence" value="ECO:0007669"/>
    <property type="project" value="UniProtKB-KW"/>
</dbReference>
<dbReference type="SUPFAM" id="SSF46785">
    <property type="entry name" value="Winged helix' DNA-binding domain"/>
    <property type="match status" value="1"/>
</dbReference>
<dbReference type="PANTHER" id="PTHR30419:SF8">
    <property type="entry name" value="NITROGEN ASSIMILATION TRANSCRIPTIONAL ACTIVATOR-RELATED"/>
    <property type="match status" value="1"/>
</dbReference>
<evidence type="ECO:0000313" key="6">
    <source>
        <dbReference type="EMBL" id="PVA06613.1"/>
    </source>
</evidence>
<dbReference type="InterPro" id="IPR000847">
    <property type="entry name" value="LysR_HTH_N"/>
</dbReference>
<organism evidence="6 7">
    <name type="scientific">Thalassorhabdomicrobium marinisediminis</name>
    <dbReference type="NCBI Taxonomy" id="2170577"/>
    <lineage>
        <taxon>Bacteria</taxon>
        <taxon>Pseudomonadati</taxon>
        <taxon>Pseudomonadota</taxon>
        <taxon>Alphaproteobacteria</taxon>
        <taxon>Rhodobacterales</taxon>
        <taxon>Paracoccaceae</taxon>
        <taxon>Thalassorhabdomicrobium</taxon>
    </lineage>
</organism>
<dbReference type="Gene3D" id="1.10.10.10">
    <property type="entry name" value="Winged helix-like DNA-binding domain superfamily/Winged helix DNA-binding domain"/>
    <property type="match status" value="1"/>
</dbReference>
<keyword evidence="2" id="KW-0805">Transcription regulation</keyword>
<gene>
    <name evidence="6" type="ORF">DC363_08755</name>
</gene>
<dbReference type="SUPFAM" id="SSF53850">
    <property type="entry name" value="Periplasmic binding protein-like II"/>
    <property type="match status" value="1"/>
</dbReference>
<feature type="domain" description="HTH lysR-type" evidence="5">
    <location>
        <begin position="14"/>
        <end position="65"/>
    </location>
</feature>
<evidence type="ECO:0000256" key="1">
    <source>
        <dbReference type="ARBA" id="ARBA00009437"/>
    </source>
</evidence>
<dbReference type="InterPro" id="IPR050950">
    <property type="entry name" value="HTH-type_LysR_regulators"/>
</dbReference>
<dbReference type="Proteomes" id="UP000244817">
    <property type="component" value="Unassembled WGS sequence"/>
</dbReference>
<sequence length="309" mass="34248">MHFGWMAHLRIAYRYFAQAVRDGSIRRASENLNIASSAVNRQLLLLEEEFGAPLFLRLPRGIKPTPEGSLVLEYIRRWQDQDRVLEEEIAALRGGVRGTIRIAAAESITETILPQAMSEFREQYPKVDFTLISGDNFFLTSELTSKEAEVVIAFDVQDRLRASFVHEITSPLGIICSPNHPLAAKKEVSLADCSFYPMIIPGDAWLQNSGLSGIMSDAIRDEQIAVRAERPGMLKAMVASGIGVAMLTYLGVEREIDEGRLSWVPLVSGIIRPAVISVLVPKDWTPATSSRVFLDILIRELSAARVGPT</sequence>
<dbReference type="InterPro" id="IPR036390">
    <property type="entry name" value="WH_DNA-bd_sf"/>
</dbReference>
<dbReference type="EMBL" id="QCYG01000005">
    <property type="protein sequence ID" value="PVA06613.1"/>
    <property type="molecule type" value="Genomic_DNA"/>
</dbReference>
<keyword evidence="4" id="KW-0804">Transcription</keyword>
<dbReference type="InterPro" id="IPR036388">
    <property type="entry name" value="WH-like_DNA-bd_sf"/>
</dbReference>
<dbReference type="CDD" id="cd05466">
    <property type="entry name" value="PBP2_LTTR_substrate"/>
    <property type="match status" value="1"/>
</dbReference>
<protein>
    <recommendedName>
        <fullName evidence="5">HTH lysR-type domain-containing protein</fullName>
    </recommendedName>
</protein>
<dbReference type="PANTHER" id="PTHR30419">
    <property type="entry name" value="HTH-TYPE TRANSCRIPTIONAL REGULATOR YBHD"/>
    <property type="match status" value="1"/>
</dbReference>
<dbReference type="Gene3D" id="3.40.190.10">
    <property type="entry name" value="Periplasmic binding protein-like II"/>
    <property type="match status" value="2"/>
</dbReference>
<dbReference type="Pfam" id="PF03466">
    <property type="entry name" value="LysR_substrate"/>
    <property type="match status" value="1"/>
</dbReference>
<evidence type="ECO:0000313" key="7">
    <source>
        <dbReference type="Proteomes" id="UP000244817"/>
    </source>
</evidence>
<evidence type="ECO:0000256" key="4">
    <source>
        <dbReference type="ARBA" id="ARBA00023163"/>
    </source>
</evidence>
<dbReference type="PROSITE" id="PS50931">
    <property type="entry name" value="HTH_LYSR"/>
    <property type="match status" value="1"/>
</dbReference>
<proteinExistence type="inferred from homology"/>
<comment type="caution">
    <text evidence="6">The sequence shown here is derived from an EMBL/GenBank/DDBJ whole genome shotgun (WGS) entry which is preliminary data.</text>
</comment>
<evidence type="ECO:0000259" key="5">
    <source>
        <dbReference type="PROSITE" id="PS50931"/>
    </source>
</evidence>
<accession>A0A2T7FWR6</accession>
<keyword evidence="3" id="KW-0238">DNA-binding</keyword>
<reference evidence="6 7" key="1">
    <citation type="submission" date="2018-04" db="EMBL/GenBank/DDBJ databases">
        <title>Pelagivirga bohaiensis gen. nov., sp. nov., a bacterium isolated from the Bohai Sea.</title>
        <authorList>
            <person name="Ji X."/>
        </authorList>
    </citation>
    <scope>NUCLEOTIDE SEQUENCE [LARGE SCALE GENOMIC DNA]</scope>
    <source>
        <strain evidence="6 7">BH-SD16</strain>
    </source>
</reference>
<evidence type="ECO:0000256" key="3">
    <source>
        <dbReference type="ARBA" id="ARBA00023125"/>
    </source>
</evidence>
<dbReference type="AlphaFoldDB" id="A0A2T7FWR6"/>